<dbReference type="AlphaFoldDB" id="A0A356LER1"/>
<protein>
    <submittedName>
        <fullName evidence="2">Uncharacterized protein</fullName>
    </submittedName>
</protein>
<evidence type="ECO:0000313" key="2">
    <source>
        <dbReference type="EMBL" id="HBP29503.1"/>
    </source>
</evidence>
<comment type="caution">
    <text evidence="2">The sequence shown here is derived from an EMBL/GenBank/DDBJ whole genome shotgun (WGS) entry which is preliminary data.</text>
</comment>
<keyword evidence="1" id="KW-0472">Membrane</keyword>
<name>A0A356LER1_9BURK</name>
<organism evidence="2 3">
    <name type="scientific">Advenella kashmirensis</name>
    <dbReference type="NCBI Taxonomy" id="310575"/>
    <lineage>
        <taxon>Bacteria</taxon>
        <taxon>Pseudomonadati</taxon>
        <taxon>Pseudomonadota</taxon>
        <taxon>Betaproteobacteria</taxon>
        <taxon>Burkholderiales</taxon>
        <taxon>Alcaligenaceae</taxon>
    </lineage>
</organism>
<proteinExistence type="predicted"/>
<evidence type="ECO:0000313" key="3">
    <source>
        <dbReference type="Proteomes" id="UP000264036"/>
    </source>
</evidence>
<gene>
    <name evidence="2" type="ORF">DD666_08820</name>
</gene>
<dbReference type="EMBL" id="DOEK01000023">
    <property type="protein sequence ID" value="HBP29503.1"/>
    <property type="molecule type" value="Genomic_DNA"/>
</dbReference>
<accession>A0A356LER1</accession>
<evidence type="ECO:0000256" key="1">
    <source>
        <dbReference type="SAM" id="Phobius"/>
    </source>
</evidence>
<keyword evidence="1" id="KW-1133">Transmembrane helix</keyword>
<reference evidence="2 3" key="1">
    <citation type="journal article" date="2018" name="Nat. Biotechnol.">
        <title>A standardized bacterial taxonomy based on genome phylogeny substantially revises the tree of life.</title>
        <authorList>
            <person name="Parks D.H."/>
            <person name="Chuvochina M."/>
            <person name="Waite D.W."/>
            <person name="Rinke C."/>
            <person name="Skarshewski A."/>
            <person name="Chaumeil P.A."/>
            <person name="Hugenholtz P."/>
        </authorList>
    </citation>
    <scope>NUCLEOTIDE SEQUENCE [LARGE SCALE GENOMIC DNA]</scope>
    <source>
        <strain evidence="2">UBA10707</strain>
    </source>
</reference>
<keyword evidence="1" id="KW-0812">Transmembrane</keyword>
<feature type="transmembrane region" description="Helical" evidence="1">
    <location>
        <begin position="30"/>
        <end position="53"/>
    </location>
</feature>
<sequence>MIISNSIVFIVCAYVKVDVGGRHPPFKPGLLNIGVLSAWLPVKLVLLCALIIAGSRVRTGTTRTGC</sequence>
<dbReference type="Proteomes" id="UP000264036">
    <property type="component" value="Unassembled WGS sequence"/>
</dbReference>